<name>A0A915YJQ4_9BACT</name>
<protein>
    <recommendedName>
        <fullName evidence="3">DNA polymerase-3 subunit delta</fullName>
    </recommendedName>
</protein>
<dbReference type="GO" id="GO:0006261">
    <property type="term" value="P:DNA-templated DNA replication"/>
    <property type="evidence" value="ECO:0007669"/>
    <property type="project" value="TreeGrafter"/>
</dbReference>
<dbReference type="PANTHER" id="PTHR11669:SF8">
    <property type="entry name" value="DNA POLYMERASE III SUBUNIT DELTA"/>
    <property type="match status" value="1"/>
</dbReference>
<dbReference type="Proteomes" id="UP001060919">
    <property type="component" value="Chromosome"/>
</dbReference>
<dbReference type="AlphaFoldDB" id="A0A915YJQ4"/>
<gene>
    <name evidence="1" type="ORF">AsAng_0048540</name>
</gene>
<sequence>MLFAEVFGHEKIKKHLIESFYAERTAHAQIFLGKEGNGALALALAYSQFLLCETPNEQDACGSCSACRKVSKLVHPDLHFSYPTVGSKAISTNYIKEWRAAIAENPYLNASQWLEKIGAENKQGNITKDECVSIVQRLSYKALEGKFKIMILWLPEYLGKEGNRLLKLIEEPRPNTVFLLISEQQGKILNTILSRCQLVNIPRLEDEKIAAHLEATHHLSPEKAQTIAYLVEGNYNKAQTLLHEMEDNNARLFVDWLRVCYQGKPKDMVRWVEGIVSGKHPEKNFFTKMGRKDQVVFLQYALYFLKEFLSLQLGGGRLKIRLQKAELSTAQNMLKVIGIDQMQQLVQLFDETAFHIERNGNPRILFLDVSIQVHHILRQQKLVV</sequence>
<dbReference type="Pfam" id="PF13177">
    <property type="entry name" value="DNA_pol3_delta2"/>
    <property type="match status" value="1"/>
</dbReference>
<dbReference type="PANTHER" id="PTHR11669">
    <property type="entry name" value="REPLICATION FACTOR C / DNA POLYMERASE III GAMMA-TAU SUBUNIT"/>
    <property type="match status" value="1"/>
</dbReference>
<dbReference type="Gene3D" id="3.40.50.300">
    <property type="entry name" value="P-loop containing nucleotide triphosphate hydrolases"/>
    <property type="match status" value="1"/>
</dbReference>
<evidence type="ECO:0000313" key="2">
    <source>
        <dbReference type="Proteomes" id="UP001060919"/>
    </source>
</evidence>
<dbReference type="RefSeq" id="WP_264789322.1">
    <property type="nucleotide sequence ID" value="NZ_AP026867.1"/>
</dbReference>
<dbReference type="InterPro" id="IPR027417">
    <property type="entry name" value="P-loop_NTPase"/>
</dbReference>
<dbReference type="KEGG" id="aup:AsAng_0048540"/>
<dbReference type="SUPFAM" id="SSF52540">
    <property type="entry name" value="P-loop containing nucleoside triphosphate hydrolases"/>
    <property type="match status" value="1"/>
</dbReference>
<dbReference type="EMBL" id="AP026867">
    <property type="protein sequence ID" value="BDS14088.1"/>
    <property type="molecule type" value="Genomic_DNA"/>
</dbReference>
<accession>A0A915YJQ4</accession>
<reference evidence="1" key="1">
    <citation type="submission" date="2022-09" db="EMBL/GenBank/DDBJ databases">
        <title>Aureispira anguillicida sp. nov., isolated from Leptocephalus of Japanese eel Anguilla japonica.</title>
        <authorList>
            <person name="Yuasa K."/>
            <person name="Mekata T."/>
            <person name="Ikunari K."/>
        </authorList>
    </citation>
    <scope>NUCLEOTIDE SEQUENCE</scope>
    <source>
        <strain evidence="1">EL160426</strain>
    </source>
</reference>
<proteinExistence type="predicted"/>
<keyword evidence="2" id="KW-1185">Reference proteome</keyword>
<organism evidence="1 2">
    <name type="scientific">Aureispira anguillae</name>
    <dbReference type="NCBI Taxonomy" id="2864201"/>
    <lineage>
        <taxon>Bacteria</taxon>
        <taxon>Pseudomonadati</taxon>
        <taxon>Bacteroidota</taxon>
        <taxon>Saprospiria</taxon>
        <taxon>Saprospirales</taxon>
        <taxon>Saprospiraceae</taxon>
        <taxon>Aureispira</taxon>
    </lineage>
</organism>
<evidence type="ECO:0000313" key="1">
    <source>
        <dbReference type="EMBL" id="BDS14088.1"/>
    </source>
</evidence>
<evidence type="ECO:0008006" key="3">
    <source>
        <dbReference type="Google" id="ProtNLM"/>
    </source>
</evidence>
<dbReference type="InterPro" id="IPR050238">
    <property type="entry name" value="DNA_Rep/Repair_Clamp_Loader"/>
</dbReference>